<gene>
    <name evidence="1" type="ORF">J2S74_005447</name>
</gene>
<comment type="caution">
    <text evidence="1">The sequence shown here is derived from an EMBL/GenBank/DDBJ whole genome shotgun (WGS) entry which is preliminary data.</text>
</comment>
<dbReference type="EMBL" id="JAUSUG010000039">
    <property type="protein sequence ID" value="MDQ0257984.1"/>
    <property type="molecule type" value="Genomic_DNA"/>
</dbReference>
<keyword evidence="2" id="KW-1185">Reference proteome</keyword>
<sequence>MSLTVGMLITSVLGVCLVDYKKRGPTPSVLTLYNTVAQARKGGKLL</sequence>
<name>A0ABU0A3B0_9BACI</name>
<organism evidence="1 2">
    <name type="scientific">Evansella vedderi</name>
    <dbReference type="NCBI Taxonomy" id="38282"/>
    <lineage>
        <taxon>Bacteria</taxon>
        <taxon>Bacillati</taxon>
        <taxon>Bacillota</taxon>
        <taxon>Bacilli</taxon>
        <taxon>Bacillales</taxon>
        <taxon>Bacillaceae</taxon>
        <taxon>Evansella</taxon>
    </lineage>
</organism>
<proteinExistence type="predicted"/>
<accession>A0ABU0A3B0</accession>
<evidence type="ECO:0000313" key="1">
    <source>
        <dbReference type="EMBL" id="MDQ0257984.1"/>
    </source>
</evidence>
<dbReference type="Proteomes" id="UP001230005">
    <property type="component" value="Unassembled WGS sequence"/>
</dbReference>
<protein>
    <submittedName>
        <fullName evidence="1">Uncharacterized protein</fullName>
    </submittedName>
</protein>
<reference evidence="1 2" key="1">
    <citation type="submission" date="2023-07" db="EMBL/GenBank/DDBJ databases">
        <title>Genomic Encyclopedia of Type Strains, Phase IV (KMG-IV): sequencing the most valuable type-strain genomes for metagenomic binning, comparative biology and taxonomic classification.</title>
        <authorList>
            <person name="Goeker M."/>
        </authorList>
    </citation>
    <scope>NUCLEOTIDE SEQUENCE [LARGE SCALE GENOMIC DNA]</scope>
    <source>
        <strain evidence="1 2">DSM 9768</strain>
    </source>
</reference>
<evidence type="ECO:0000313" key="2">
    <source>
        <dbReference type="Proteomes" id="UP001230005"/>
    </source>
</evidence>